<sequence length="403" mass="45970">MSFLHWHWPILPLEVLGEIMVHVREDHQSTDTLRACALVNRSMREICQRLLFRDITVLYHLQTASEPDMAFTTPTTISIFDFDEYEGGCTTGARLHDNFLTRDGLPRIRSFVQKLSVRFSTEGSAISHRRRTFSLPAILKYLDRLKTIQFCRLDGIGSDHYNDIEFHPTTVKHLQDSMQALPPTITHIDTRAFAIFPISLLLRNVSSSARLRKLSSMRFDTAIPAGLVYKPLRVEHLEIGTCPPPARRAFELSSLRRLTIWSKPEFPIEVDAIMAIVEGSRLTLQSLELARYRCKSMSAELVTQLDLLVTSLVACEDKARENEGLERDLGVGGEDEKQEQEAGRSEAGRSEAGRRKEEGGRRKEEGGRRKEEGGRRKEEGGRRKEEGGRRKEEVKRAGWGMRR</sequence>
<evidence type="ECO:0000313" key="2">
    <source>
        <dbReference type="Proteomes" id="UP000664032"/>
    </source>
</evidence>
<accession>A0ACB8GZB4</accession>
<comment type="caution">
    <text evidence="1">The sequence shown here is derived from an EMBL/GenBank/DDBJ whole genome shotgun (WGS) entry which is preliminary data.</text>
</comment>
<organism evidence="1 2">
    <name type="scientific">Psilocybe cubensis</name>
    <name type="common">Psychedelic mushroom</name>
    <name type="synonym">Stropharia cubensis</name>
    <dbReference type="NCBI Taxonomy" id="181762"/>
    <lineage>
        <taxon>Eukaryota</taxon>
        <taxon>Fungi</taxon>
        <taxon>Dikarya</taxon>
        <taxon>Basidiomycota</taxon>
        <taxon>Agaricomycotina</taxon>
        <taxon>Agaricomycetes</taxon>
        <taxon>Agaricomycetidae</taxon>
        <taxon>Agaricales</taxon>
        <taxon>Agaricineae</taxon>
        <taxon>Strophariaceae</taxon>
        <taxon>Psilocybe</taxon>
    </lineage>
</organism>
<keyword evidence="2" id="KW-1185">Reference proteome</keyword>
<evidence type="ECO:0000313" key="1">
    <source>
        <dbReference type="EMBL" id="KAH9480825.1"/>
    </source>
</evidence>
<name>A0ACB8GZB4_PSICU</name>
<gene>
    <name evidence="1" type="ORF">JR316_0007426</name>
</gene>
<proteinExistence type="predicted"/>
<protein>
    <submittedName>
        <fullName evidence="1">Uncharacterized protein</fullName>
    </submittedName>
</protein>
<dbReference type="EMBL" id="JAFIQS020000006">
    <property type="protein sequence ID" value="KAH9480825.1"/>
    <property type="molecule type" value="Genomic_DNA"/>
</dbReference>
<dbReference type="Proteomes" id="UP000664032">
    <property type="component" value="Unassembled WGS sequence"/>
</dbReference>
<reference evidence="1" key="1">
    <citation type="submission" date="2021-10" db="EMBL/GenBank/DDBJ databases">
        <title>Psilocybe cubensis genome.</title>
        <authorList>
            <person name="Mckernan K.J."/>
            <person name="Crawford S."/>
            <person name="Trippe A."/>
            <person name="Kane L.T."/>
            <person name="Mclaughlin S."/>
        </authorList>
    </citation>
    <scope>NUCLEOTIDE SEQUENCE</scope>
    <source>
        <strain evidence="1">MGC-MH-2018</strain>
    </source>
</reference>